<dbReference type="InterPro" id="IPR009288">
    <property type="entry name" value="AIG2-like_dom"/>
</dbReference>
<dbReference type="InterPro" id="IPR039126">
    <property type="entry name" value="GGACT"/>
</dbReference>
<feature type="active site" description="Proton acceptor" evidence="2">
    <location>
        <position position="90"/>
    </location>
</feature>
<dbReference type="CDD" id="cd06661">
    <property type="entry name" value="GGCT_like"/>
    <property type="match status" value="1"/>
</dbReference>
<protein>
    <recommendedName>
        <fullName evidence="3">Gamma-glutamylcyclotransferase family protein</fullName>
    </recommendedName>
</protein>
<dbReference type="AlphaFoldDB" id="A0A0K2SHY3"/>
<dbReference type="Proteomes" id="UP000065807">
    <property type="component" value="Chromosome"/>
</dbReference>
<evidence type="ECO:0000256" key="1">
    <source>
        <dbReference type="ARBA" id="ARBA00008861"/>
    </source>
</evidence>
<evidence type="ECO:0000259" key="4">
    <source>
        <dbReference type="Pfam" id="PF06094"/>
    </source>
</evidence>
<dbReference type="GO" id="GO:0005829">
    <property type="term" value="C:cytosol"/>
    <property type="evidence" value="ECO:0007669"/>
    <property type="project" value="TreeGrafter"/>
</dbReference>
<dbReference type="Pfam" id="PF06094">
    <property type="entry name" value="GGACT"/>
    <property type="match status" value="1"/>
</dbReference>
<sequence>MGARGGARVLLFVYGTLRRGFKNHGRYLAGRTTFAGRAVLRGAVLVHLPEGYPAALGTGEAEDLVHGELYRLPDDAAHARSIVAGLDALEDYLGPGDPRNLYERAERAVEAGGGTRPVALVYLHARPQEALERGILVPGGDWTAFVRREASGAWS</sequence>
<dbReference type="GO" id="GO:0061929">
    <property type="term" value="F:gamma-glutamylaminecyclotransferase activity"/>
    <property type="evidence" value="ECO:0007669"/>
    <property type="project" value="InterPro"/>
</dbReference>
<proteinExistence type="inferred from homology"/>
<organism evidence="5 6">
    <name type="scientific">Limnochorda pilosa</name>
    <dbReference type="NCBI Taxonomy" id="1555112"/>
    <lineage>
        <taxon>Bacteria</taxon>
        <taxon>Bacillati</taxon>
        <taxon>Bacillota</taxon>
        <taxon>Limnochordia</taxon>
        <taxon>Limnochordales</taxon>
        <taxon>Limnochordaceae</taxon>
        <taxon>Limnochorda</taxon>
    </lineage>
</organism>
<dbReference type="Gene3D" id="3.10.490.10">
    <property type="entry name" value="Gamma-glutamyl cyclotransferase-like"/>
    <property type="match status" value="1"/>
</dbReference>
<reference evidence="6" key="1">
    <citation type="submission" date="2015-07" db="EMBL/GenBank/DDBJ databases">
        <title>Complete genome sequence and phylogenetic analysis of Limnochorda pilosa.</title>
        <authorList>
            <person name="Watanabe M."/>
            <person name="Kojima H."/>
            <person name="Fukui M."/>
        </authorList>
    </citation>
    <scope>NUCLEOTIDE SEQUENCE [LARGE SCALE GENOMIC DNA]</scope>
    <source>
        <strain evidence="6">HC45</strain>
    </source>
</reference>
<evidence type="ECO:0000313" key="5">
    <source>
        <dbReference type="EMBL" id="BAS26685.1"/>
    </source>
</evidence>
<name>A0A0K2SHY3_LIMPI</name>
<dbReference type="InterPro" id="IPR036568">
    <property type="entry name" value="GGCT-like_sf"/>
</dbReference>
<evidence type="ECO:0000313" key="6">
    <source>
        <dbReference type="Proteomes" id="UP000065807"/>
    </source>
</evidence>
<accession>A0A0K2SHY3</accession>
<feature type="domain" description="Gamma-glutamylcyclotransferase AIG2-like" evidence="4">
    <location>
        <begin position="11"/>
        <end position="143"/>
    </location>
</feature>
<gene>
    <name evidence="5" type="ORF">LIP_0828</name>
</gene>
<dbReference type="SUPFAM" id="SSF110857">
    <property type="entry name" value="Gamma-glutamyl cyclotransferase-like"/>
    <property type="match status" value="1"/>
</dbReference>
<dbReference type="OrthoDB" id="8538589at2"/>
<reference evidence="6" key="2">
    <citation type="journal article" date="2016" name="Int. J. Syst. Evol. Microbiol.">
        <title>Complete genome sequence and cell structure of Limnochorda pilosa, a Gram-negative spore-former within the phylum Firmicutes.</title>
        <authorList>
            <person name="Watanabe M."/>
            <person name="Kojima H."/>
            <person name="Fukui M."/>
        </authorList>
    </citation>
    <scope>NUCLEOTIDE SEQUENCE [LARGE SCALE GENOMIC DNA]</scope>
    <source>
        <strain evidence="6">HC45</strain>
    </source>
</reference>
<dbReference type="PANTHER" id="PTHR12510">
    <property type="entry name" value="TROPONIN C-AKIN-1 PROTEIN"/>
    <property type="match status" value="1"/>
</dbReference>
<evidence type="ECO:0000256" key="3">
    <source>
        <dbReference type="RuleBase" id="RU367036"/>
    </source>
</evidence>
<dbReference type="PANTHER" id="PTHR12510:SF4">
    <property type="entry name" value="GAMMA-GLUTAMYLAMINECYCLOTRANSFERASE"/>
    <property type="match status" value="1"/>
</dbReference>
<keyword evidence="6" id="KW-1185">Reference proteome</keyword>
<evidence type="ECO:0000256" key="2">
    <source>
        <dbReference type="PIRSR" id="PIRSR639126-1"/>
    </source>
</evidence>
<dbReference type="KEGG" id="lpil:LIP_0828"/>
<dbReference type="InterPro" id="IPR013024">
    <property type="entry name" value="GGCT-like"/>
</dbReference>
<dbReference type="STRING" id="1555112.LIP_0828"/>
<dbReference type="EMBL" id="AP014924">
    <property type="protein sequence ID" value="BAS26685.1"/>
    <property type="molecule type" value="Genomic_DNA"/>
</dbReference>
<comment type="similarity">
    <text evidence="1 3">Belongs to the gamma-glutamylcyclotransferase family.</text>
</comment>